<feature type="region of interest" description="Disordered" evidence="1">
    <location>
        <begin position="180"/>
        <end position="217"/>
    </location>
</feature>
<evidence type="ECO:0000313" key="2">
    <source>
        <dbReference type="EMBL" id="PZQ44708.1"/>
    </source>
</evidence>
<dbReference type="InterPro" id="IPR003772">
    <property type="entry name" value="YceD"/>
</dbReference>
<protein>
    <recommendedName>
        <fullName evidence="4">DUF177 domain-containing protein</fullName>
    </recommendedName>
</protein>
<sequence length="217" mass="23991">MAISGSRLQIYNTRRRPPLPKAYNHEKSEWSHLVNIDDIDSEPKTHSFKATKEQCVDLARRFGLISIESAQASVTLARAGGGVIHAMGTVRADVTQSCVVSLKPVAAHVEDEFEGWFGDKTQAVSFAKAKNERDVKKTQAEVEILEESVDPEPIINGKVDIGELATQYLSLALPPYPRAEGVASSYEFGPKPSADDKKGEALRKNPFEALKDWKEKR</sequence>
<accession>A0A2W5MWL6</accession>
<proteinExistence type="predicted"/>
<evidence type="ECO:0000256" key="1">
    <source>
        <dbReference type="SAM" id="MobiDB-lite"/>
    </source>
</evidence>
<dbReference type="AlphaFoldDB" id="A0A2W5MWL6"/>
<comment type="caution">
    <text evidence="2">The sequence shown here is derived from an EMBL/GenBank/DDBJ whole genome shotgun (WGS) entry which is preliminary data.</text>
</comment>
<feature type="compositionally biased region" description="Basic and acidic residues" evidence="1">
    <location>
        <begin position="193"/>
        <end position="217"/>
    </location>
</feature>
<dbReference type="Pfam" id="PF02620">
    <property type="entry name" value="YceD"/>
    <property type="match status" value="1"/>
</dbReference>
<dbReference type="EMBL" id="QFQB01000081">
    <property type="protein sequence ID" value="PZQ44708.1"/>
    <property type="molecule type" value="Genomic_DNA"/>
</dbReference>
<name>A0A2W5MWL6_9BACT</name>
<evidence type="ECO:0008006" key="4">
    <source>
        <dbReference type="Google" id="ProtNLM"/>
    </source>
</evidence>
<reference evidence="2 3" key="1">
    <citation type="submission" date="2017-08" db="EMBL/GenBank/DDBJ databases">
        <title>Infants hospitalized years apart are colonized by the same room-sourced microbial strains.</title>
        <authorList>
            <person name="Brooks B."/>
            <person name="Olm M.R."/>
            <person name="Firek B.A."/>
            <person name="Baker R."/>
            <person name="Thomas B.C."/>
            <person name="Morowitz M.J."/>
            <person name="Banfield J.F."/>
        </authorList>
    </citation>
    <scope>NUCLEOTIDE SEQUENCE [LARGE SCALE GENOMIC DNA]</scope>
    <source>
        <strain evidence="2">S2_005_002_R2_29</strain>
    </source>
</reference>
<dbReference type="Proteomes" id="UP000249417">
    <property type="component" value="Unassembled WGS sequence"/>
</dbReference>
<evidence type="ECO:0000313" key="3">
    <source>
        <dbReference type="Proteomes" id="UP000249417"/>
    </source>
</evidence>
<organism evidence="2 3">
    <name type="scientific">Micavibrio aeruginosavorus</name>
    <dbReference type="NCBI Taxonomy" id="349221"/>
    <lineage>
        <taxon>Bacteria</taxon>
        <taxon>Pseudomonadati</taxon>
        <taxon>Bdellovibrionota</taxon>
        <taxon>Bdellovibrionia</taxon>
        <taxon>Bdellovibrionales</taxon>
        <taxon>Pseudobdellovibrionaceae</taxon>
        <taxon>Micavibrio</taxon>
    </lineage>
</organism>
<gene>
    <name evidence="2" type="ORF">DI551_09570</name>
</gene>